<keyword evidence="2" id="KW-1185">Reference proteome</keyword>
<evidence type="ECO:0000313" key="1">
    <source>
        <dbReference type="EMBL" id="TFK70003.1"/>
    </source>
</evidence>
<evidence type="ECO:0000313" key="2">
    <source>
        <dbReference type="Proteomes" id="UP000308600"/>
    </source>
</evidence>
<accession>A0ACD3AW78</accession>
<gene>
    <name evidence="1" type="ORF">BDN72DRAFT_819418</name>
</gene>
<proteinExistence type="predicted"/>
<dbReference type="Proteomes" id="UP000308600">
    <property type="component" value="Unassembled WGS sequence"/>
</dbReference>
<name>A0ACD3AW78_9AGAR</name>
<dbReference type="EMBL" id="ML208320">
    <property type="protein sequence ID" value="TFK70003.1"/>
    <property type="molecule type" value="Genomic_DNA"/>
</dbReference>
<reference evidence="1 2" key="1">
    <citation type="journal article" date="2019" name="Nat. Ecol. Evol.">
        <title>Megaphylogeny resolves global patterns of mushroom evolution.</title>
        <authorList>
            <person name="Varga T."/>
            <person name="Krizsan K."/>
            <person name="Foldi C."/>
            <person name="Dima B."/>
            <person name="Sanchez-Garcia M."/>
            <person name="Sanchez-Ramirez S."/>
            <person name="Szollosi G.J."/>
            <person name="Szarkandi J.G."/>
            <person name="Papp V."/>
            <person name="Albert L."/>
            <person name="Andreopoulos W."/>
            <person name="Angelini C."/>
            <person name="Antonin V."/>
            <person name="Barry K.W."/>
            <person name="Bougher N.L."/>
            <person name="Buchanan P."/>
            <person name="Buyck B."/>
            <person name="Bense V."/>
            <person name="Catcheside P."/>
            <person name="Chovatia M."/>
            <person name="Cooper J."/>
            <person name="Damon W."/>
            <person name="Desjardin D."/>
            <person name="Finy P."/>
            <person name="Geml J."/>
            <person name="Haridas S."/>
            <person name="Hughes K."/>
            <person name="Justo A."/>
            <person name="Karasinski D."/>
            <person name="Kautmanova I."/>
            <person name="Kiss B."/>
            <person name="Kocsube S."/>
            <person name="Kotiranta H."/>
            <person name="LaButti K.M."/>
            <person name="Lechner B.E."/>
            <person name="Liimatainen K."/>
            <person name="Lipzen A."/>
            <person name="Lukacs Z."/>
            <person name="Mihaltcheva S."/>
            <person name="Morgado L.N."/>
            <person name="Niskanen T."/>
            <person name="Noordeloos M.E."/>
            <person name="Ohm R.A."/>
            <person name="Ortiz-Santana B."/>
            <person name="Ovrebo C."/>
            <person name="Racz N."/>
            <person name="Riley R."/>
            <person name="Savchenko A."/>
            <person name="Shiryaev A."/>
            <person name="Soop K."/>
            <person name="Spirin V."/>
            <person name="Szebenyi C."/>
            <person name="Tomsovsky M."/>
            <person name="Tulloss R.E."/>
            <person name="Uehling J."/>
            <person name="Grigoriev I.V."/>
            <person name="Vagvolgyi C."/>
            <person name="Papp T."/>
            <person name="Martin F.M."/>
            <person name="Miettinen O."/>
            <person name="Hibbett D.S."/>
            <person name="Nagy L.G."/>
        </authorList>
    </citation>
    <scope>NUCLEOTIDE SEQUENCE [LARGE SCALE GENOMIC DNA]</scope>
    <source>
        <strain evidence="1 2">NL-1719</strain>
    </source>
</reference>
<protein>
    <submittedName>
        <fullName evidence="1">Uncharacterized protein</fullName>
    </submittedName>
</protein>
<organism evidence="1 2">
    <name type="scientific">Pluteus cervinus</name>
    <dbReference type="NCBI Taxonomy" id="181527"/>
    <lineage>
        <taxon>Eukaryota</taxon>
        <taxon>Fungi</taxon>
        <taxon>Dikarya</taxon>
        <taxon>Basidiomycota</taxon>
        <taxon>Agaricomycotina</taxon>
        <taxon>Agaricomycetes</taxon>
        <taxon>Agaricomycetidae</taxon>
        <taxon>Agaricales</taxon>
        <taxon>Pluteineae</taxon>
        <taxon>Pluteaceae</taxon>
        <taxon>Pluteus</taxon>
    </lineage>
</organism>
<sequence length="110" mass="13150">MPPPRPDFSYLRQPQSKLGKFFWRKRMWFEANLSLSMLEPWEKITVACFLTVLLTLLLTGLFKYLPQHLHVMQRRAVYYLSGEEDETFLWHWIGSVMHIAKQTLGLHDEL</sequence>